<gene>
    <name evidence="3" type="ORF">LX76_04489</name>
</gene>
<dbReference type="InterPro" id="IPR025711">
    <property type="entry name" value="PepSY"/>
</dbReference>
<dbReference type="RefSeq" id="WP_342766880.1">
    <property type="nucleotide sequence ID" value="NZ_QKZS01000035.1"/>
</dbReference>
<reference evidence="3 4" key="1">
    <citation type="submission" date="2018-06" db="EMBL/GenBank/DDBJ databases">
        <title>Genomic Encyclopedia of Archaeal and Bacterial Type Strains, Phase II (KMG-II): from individual species to whole genera.</title>
        <authorList>
            <person name="Goeker M."/>
        </authorList>
    </citation>
    <scope>NUCLEOTIDE SEQUENCE [LARGE SCALE GENOMIC DNA]</scope>
    <source>
        <strain evidence="3 4">DSM 18774</strain>
    </source>
</reference>
<comment type="caution">
    <text evidence="3">The sequence shown here is derived from an EMBL/GenBank/DDBJ whole genome shotgun (WGS) entry which is preliminary data.</text>
</comment>
<sequence length="128" mass="14355">MDQSDKCTSTAWTFWLAATGSDAVRPTVLALSLLMVMLRAGSALAGDDCEVPMDRWRTREAVFTMAEGQGWTIRRVKIDDGCYEIRGADAQGRAFKVKIDPETLEIVEQEFDDDDDKGHERRRHSGSD</sequence>
<proteinExistence type="predicted"/>
<name>A0A2W7QNA9_9RHOB</name>
<evidence type="ECO:0000313" key="4">
    <source>
        <dbReference type="Proteomes" id="UP000249538"/>
    </source>
</evidence>
<evidence type="ECO:0000256" key="1">
    <source>
        <dbReference type="SAM" id="MobiDB-lite"/>
    </source>
</evidence>
<dbReference type="EMBL" id="QKZS01000035">
    <property type="protein sequence ID" value="PZX47540.1"/>
    <property type="molecule type" value="Genomic_DNA"/>
</dbReference>
<dbReference type="Proteomes" id="UP000249538">
    <property type="component" value="Unassembled WGS sequence"/>
</dbReference>
<feature type="region of interest" description="Disordered" evidence="1">
    <location>
        <begin position="107"/>
        <end position="128"/>
    </location>
</feature>
<organism evidence="3 4">
    <name type="scientific">Cereibacter changlensis</name>
    <dbReference type="NCBI Taxonomy" id="402884"/>
    <lineage>
        <taxon>Bacteria</taxon>
        <taxon>Pseudomonadati</taxon>
        <taxon>Pseudomonadota</taxon>
        <taxon>Alphaproteobacteria</taxon>
        <taxon>Rhodobacterales</taxon>
        <taxon>Paracoccaceae</taxon>
        <taxon>Cereibacter</taxon>
    </lineage>
</organism>
<accession>A0A2W7QNA9</accession>
<feature type="domain" description="PepSY" evidence="2">
    <location>
        <begin position="31"/>
        <end position="110"/>
    </location>
</feature>
<dbReference type="AlphaFoldDB" id="A0A2W7QNA9"/>
<evidence type="ECO:0000259" key="2">
    <source>
        <dbReference type="Pfam" id="PF13670"/>
    </source>
</evidence>
<protein>
    <recommendedName>
        <fullName evidence="2">PepSY domain-containing protein</fullName>
    </recommendedName>
</protein>
<dbReference type="Pfam" id="PF13670">
    <property type="entry name" value="PepSY_2"/>
    <property type="match status" value="1"/>
</dbReference>
<evidence type="ECO:0000313" key="3">
    <source>
        <dbReference type="EMBL" id="PZX47540.1"/>
    </source>
</evidence>